<gene>
    <name evidence="2" type="ORF">KUDE01_018809</name>
</gene>
<name>A0AAD9CE46_DISEL</name>
<keyword evidence="3" id="KW-1185">Reference proteome</keyword>
<comment type="caution">
    <text evidence="2">The sequence shown here is derived from an EMBL/GenBank/DDBJ whole genome shotgun (WGS) entry which is preliminary data.</text>
</comment>
<evidence type="ECO:0000256" key="1">
    <source>
        <dbReference type="SAM" id="SignalP"/>
    </source>
</evidence>
<feature type="signal peptide" evidence="1">
    <location>
        <begin position="1"/>
        <end position="25"/>
    </location>
</feature>
<dbReference type="EMBL" id="JASDAP010000008">
    <property type="protein sequence ID" value="KAK1899288.1"/>
    <property type="molecule type" value="Genomic_DNA"/>
</dbReference>
<dbReference type="AlphaFoldDB" id="A0AAD9CE46"/>
<sequence>MFSHVSGSIACWLLALRHHGPPALAVFCALFEGDLHLSLHSAHCGVPKPSNFHNAVGVQSGGGGQGKHDSIQIPLEAL</sequence>
<feature type="chain" id="PRO_5042055804" evidence="1">
    <location>
        <begin position="26"/>
        <end position="78"/>
    </location>
</feature>
<evidence type="ECO:0000313" key="3">
    <source>
        <dbReference type="Proteomes" id="UP001228049"/>
    </source>
</evidence>
<keyword evidence="1" id="KW-0732">Signal</keyword>
<dbReference type="Proteomes" id="UP001228049">
    <property type="component" value="Unassembled WGS sequence"/>
</dbReference>
<reference evidence="2" key="1">
    <citation type="submission" date="2023-04" db="EMBL/GenBank/DDBJ databases">
        <title>Chromosome-level genome of Chaenocephalus aceratus.</title>
        <authorList>
            <person name="Park H."/>
        </authorList>
    </citation>
    <scope>NUCLEOTIDE SEQUENCE</scope>
    <source>
        <strain evidence="2">DE</strain>
        <tissue evidence="2">Muscle</tissue>
    </source>
</reference>
<accession>A0AAD9CE46</accession>
<organism evidence="2 3">
    <name type="scientific">Dissostichus eleginoides</name>
    <name type="common">Patagonian toothfish</name>
    <name type="synonym">Dissostichus amissus</name>
    <dbReference type="NCBI Taxonomy" id="100907"/>
    <lineage>
        <taxon>Eukaryota</taxon>
        <taxon>Metazoa</taxon>
        <taxon>Chordata</taxon>
        <taxon>Craniata</taxon>
        <taxon>Vertebrata</taxon>
        <taxon>Euteleostomi</taxon>
        <taxon>Actinopterygii</taxon>
        <taxon>Neopterygii</taxon>
        <taxon>Teleostei</taxon>
        <taxon>Neoteleostei</taxon>
        <taxon>Acanthomorphata</taxon>
        <taxon>Eupercaria</taxon>
        <taxon>Perciformes</taxon>
        <taxon>Notothenioidei</taxon>
        <taxon>Nototheniidae</taxon>
        <taxon>Dissostichus</taxon>
    </lineage>
</organism>
<evidence type="ECO:0000313" key="2">
    <source>
        <dbReference type="EMBL" id="KAK1899288.1"/>
    </source>
</evidence>
<protein>
    <submittedName>
        <fullName evidence="2">4-hydroxybenzoate octaprenyltransferase</fullName>
    </submittedName>
</protein>
<proteinExistence type="predicted"/>